<dbReference type="Pfam" id="PF16317">
    <property type="entry name" value="Glyco_hydro_99"/>
    <property type="match status" value="1"/>
</dbReference>
<keyword evidence="3" id="KW-0378">Hydrolase</keyword>
<dbReference type="Proteomes" id="UP000622547">
    <property type="component" value="Unassembled WGS sequence"/>
</dbReference>
<dbReference type="PANTHER" id="PTHR13572:SF4">
    <property type="entry name" value="RE57134P"/>
    <property type="match status" value="1"/>
</dbReference>
<keyword evidence="2" id="KW-0812">Transmembrane</keyword>
<evidence type="ECO:0000256" key="3">
    <source>
        <dbReference type="ARBA" id="ARBA00022801"/>
    </source>
</evidence>
<feature type="chain" id="PRO_5035281392" evidence="8">
    <location>
        <begin position="31"/>
        <end position="355"/>
    </location>
</feature>
<keyword evidence="4" id="KW-0735">Signal-anchor</keyword>
<dbReference type="EMBL" id="BOOP01000009">
    <property type="protein sequence ID" value="GII37557.1"/>
    <property type="molecule type" value="Genomic_DNA"/>
</dbReference>
<keyword evidence="7" id="KW-0472">Membrane</keyword>
<keyword evidence="6" id="KW-0333">Golgi apparatus</keyword>
<comment type="caution">
    <text evidence="9">The sequence shown here is derived from an EMBL/GenBank/DDBJ whole genome shotgun (WGS) entry which is preliminary data.</text>
</comment>
<proteinExistence type="predicted"/>
<evidence type="ECO:0000256" key="4">
    <source>
        <dbReference type="ARBA" id="ARBA00022968"/>
    </source>
</evidence>
<dbReference type="PANTHER" id="PTHR13572">
    <property type="entry name" value="ENDO-ALPHA-1,2-MANNOSIDASE"/>
    <property type="match status" value="1"/>
</dbReference>
<evidence type="ECO:0000256" key="1">
    <source>
        <dbReference type="ARBA" id="ARBA00004323"/>
    </source>
</evidence>
<dbReference type="Gene3D" id="3.20.20.80">
    <property type="entry name" value="Glycosidases"/>
    <property type="match status" value="1"/>
</dbReference>
<dbReference type="InterPro" id="IPR026071">
    <property type="entry name" value="Glyco_Hydrolase_99"/>
</dbReference>
<evidence type="ECO:0000256" key="7">
    <source>
        <dbReference type="ARBA" id="ARBA00023136"/>
    </source>
</evidence>
<accession>A0A8J3U5V4</accession>
<keyword evidence="10" id="KW-1185">Reference proteome</keyword>
<dbReference type="CDD" id="cd11574">
    <property type="entry name" value="GH99"/>
    <property type="match status" value="1"/>
</dbReference>
<dbReference type="GO" id="GO:0004559">
    <property type="term" value="F:alpha-mannosidase activity"/>
    <property type="evidence" value="ECO:0007669"/>
    <property type="project" value="TreeGrafter"/>
</dbReference>
<keyword evidence="8" id="KW-0732">Signal</keyword>
<evidence type="ECO:0000256" key="5">
    <source>
        <dbReference type="ARBA" id="ARBA00022989"/>
    </source>
</evidence>
<protein>
    <submittedName>
        <fullName evidence="9">Endo-alpha-mannosidase</fullName>
    </submittedName>
</protein>
<organism evidence="9 10">
    <name type="scientific">Planotetraspora phitsanulokensis</name>
    <dbReference type="NCBI Taxonomy" id="575192"/>
    <lineage>
        <taxon>Bacteria</taxon>
        <taxon>Bacillati</taxon>
        <taxon>Actinomycetota</taxon>
        <taxon>Actinomycetes</taxon>
        <taxon>Streptosporangiales</taxon>
        <taxon>Streptosporangiaceae</taxon>
        <taxon>Planotetraspora</taxon>
    </lineage>
</organism>
<comment type="subcellular location">
    <subcellularLocation>
        <location evidence="1">Golgi apparatus membrane</location>
        <topology evidence="1">Single-pass type II membrane protein</topology>
    </subcellularLocation>
</comment>
<sequence length="355" mass="38968">MSARAKRRNPVIVAMLVMVLCALWAQPVPAAEAAKLSTKVQLFYYPWYGNPEIGGEWRHWQQGGHTPPADVGADLYPKLGAYDSGDVSGAVAQHMKWIQRSGAGVIVYSWWGRGSYEDRMAEGVLDAAAKRGVKVAWHIEPYEGRTAESVVADIAYLNETYGSHPAYFRAPDQGRRPVFYIFWSLQIADWTALDQVNRDNVILAQTTDTSKIAHFSGMYTYDGIAGATAPGWKEAGAYAKEHGLIWAPSVAPGYVDDRAVPGNTTPTLGRDGGATYDKEWSNALDPVIGGDPTWVSVTSFNEWHEGSSIEPASSKPPAGFGYQTFAGAYGKQGKAAETAYLDRTKYWVKAFEKRR</sequence>
<evidence type="ECO:0000256" key="8">
    <source>
        <dbReference type="SAM" id="SignalP"/>
    </source>
</evidence>
<evidence type="ECO:0000313" key="9">
    <source>
        <dbReference type="EMBL" id="GII37557.1"/>
    </source>
</evidence>
<feature type="signal peptide" evidence="8">
    <location>
        <begin position="1"/>
        <end position="30"/>
    </location>
</feature>
<dbReference type="AlphaFoldDB" id="A0A8J3U5V4"/>
<gene>
    <name evidence="9" type="ORF">Pph01_25600</name>
</gene>
<reference evidence="9 10" key="1">
    <citation type="submission" date="2021-01" db="EMBL/GenBank/DDBJ databases">
        <title>Whole genome shotgun sequence of Planotetraspora phitsanulokensis NBRC 104273.</title>
        <authorList>
            <person name="Komaki H."/>
            <person name="Tamura T."/>
        </authorList>
    </citation>
    <scope>NUCLEOTIDE SEQUENCE [LARGE SCALE GENOMIC DNA]</scope>
    <source>
        <strain evidence="9 10">NBRC 104273</strain>
    </source>
</reference>
<evidence type="ECO:0000256" key="2">
    <source>
        <dbReference type="ARBA" id="ARBA00022692"/>
    </source>
</evidence>
<keyword evidence="5" id="KW-1133">Transmembrane helix</keyword>
<evidence type="ECO:0000313" key="10">
    <source>
        <dbReference type="Proteomes" id="UP000622547"/>
    </source>
</evidence>
<name>A0A8J3U5V4_9ACTN</name>
<evidence type="ECO:0000256" key="6">
    <source>
        <dbReference type="ARBA" id="ARBA00023034"/>
    </source>
</evidence>
<dbReference type="RefSeq" id="WP_204073249.1">
    <property type="nucleotide sequence ID" value="NZ_BAABHI010000027.1"/>
</dbReference>